<evidence type="ECO:0000313" key="2">
    <source>
        <dbReference type="Proteomes" id="UP001217089"/>
    </source>
</evidence>
<protein>
    <submittedName>
        <fullName evidence="1">Uncharacterized protein</fullName>
    </submittedName>
</protein>
<sequence length="73" mass="8360">MKETVAMIPTFDGCRGGLYYQRRKPLPALPMTRHDINIPEEFRCTTANEEFLLADDGDNEKILLVSTHDNLVH</sequence>
<reference evidence="1 2" key="1">
    <citation type="submission" date="2022-12" db="EMBL/GenBank/DDBJ databases">
        <title>Chromosome-level genome of Tegillarca granosa.</title>
        <authorList>
            <person name="Kim J."/>
        </authorList>
    </citation>
    <scope>NUCLEOTIDE SEQUENCE [LARGE SCALE GENOMIC DNA]</scope>
    <source>
        <strain evidence="1">Teg-2019</strain>
        <tissue evidence="1">Adductor muscle</tissue>
    </source>
</reference>
<name>A0ABQ9FUG6_TEGGR</name>
<dbReference type="Proteomes" id="UP001217089">
    <property type="component" value="Unassembled WGS sequence"/>
</dbReference>
<comment type="caution">
    <text evidence="1">The sequence shown here is derived from an EMBL/GenBank/DDBJ whole genome shotgun (WGS) entry which is preliminary data.</text>
</comment>
<keyword evidence="2" id="KW-1185">Reference proteome</keyword>
<proteinExistence type="predicted"/>
<gene>
    <name evidence="1" type="ORF">KUTeg_002491</name>
</gene>
<evidence type="ECO:0000313" key="1">
    <source>
        <dbReference type="EMBL" id="KAJ8320904.1"/>
    </source>
</evidence>
<accession>A0ABQ9FUG6</accession>
<dbReference type="EMBL" id="JARBDR010000141">
    <property type="protein sequence ID" value="KAJ8320904.1"/>
    <property type="molecule type" value="Genomic_DNA"/>
</dbReference>
<organism evidence="1 2">
    <name type="scientific">Tegillarca granosa</name>
    <name type="common">Malaysian cockle</name>
    <name type="synonym">Anadara granosa</name>
    <dbReference type="NCBI Taxonomy" id="220873"/>
    <lineage>
        <taxon>Eukaryota</taxon>
        <taxon>Metazoa</taxon>
        <taxon>Spiralia</taxon>
        <taxon>Lophotrochozoa</taxon>
        <taxon>Mollusca</taxon>
        <taxon>Bivalvia</taxon>
        <taxon>Autobranchia</taxon>
        <taxon>Pteriomorphia</taxon>
        <taxon>Arcoida</taxon>
        <taxon>Arcoidea</taxon>
        <taxon>Arcidae</taxon>
        <taxon>Tegillarca</taxon>
    </lineage>
</organism>